<evidence type="ECO:0000313" key="2">
    <source>
        <dbReference type="Proteomes" id="UP000054477"/>
    </source>
</evidence>
<proteinExistence type="predicted"/>
<evidence type="ECO:0000313" key="1">
    <source>
        <dbReference type="EMBL" id="KIK01179.1"/>
    </source>
</evidence>
<dbReference type="AlphaFoldDB" id="A0A0C9XI12"/>
<protein>
    <submittedName>
        <fullName evidence="1">Uncharacterized protein</fullName>
    </submittedName>
</protein>
<accession>A0A0C9XI12</accession>
<gene>
    <name evidence="1" type="ORF">K443DRAFT_99106</name>
</gene>
<dbReference type="EMBL" id="KN838611">
    <property type="protein sequence ID" value="KIK01179.1"/>
    <property type="molecule type" value="Genomic_DNA"/>
</dbReference>
<feature type="non-terminal residue" evidence="1">
    <location>
        <position position="210"/>
    </location>
</feature>
<dbReference type="Proteomes" id="UP000054477">
    <property type="component" value="Unassembled WGS sequence"/>
</dbReference>
<sequence>FFLWDHLSSWGLVRLAESLGQRMDGPQIYLSFSKLVKRFFQARDERMTPFLDSRSDCGFAAVNYGSYVETKSAPLIFWVPVVKSCFCYLGIRLESLAYCRHARIGDKPCADYDVQWVQSLHPYLSGSLTARHGSTTPAVIAPLRLSHHQSRNGFRMFRVYLVDPLSLSLTPGDSKAGRAMCADGKIFTRRLSVIVVWRTKAPRKKKPTST</sequence>
<organism evidence="1 2">
    <name type="scientific">Laccaria amethystina LaAM-08-1</name>
    <dbReference type="NCBI Taxonomy" id="1095629"/>
    <lineage>
        <taxon>Eukaryota</taxon>
        <taxon>Fungi</taxon>
        <taxon>Dikarya</taxon>
        <taxon>Basidiomycota</taxon>
        <taxon>Agaricomycotina</taxon>
        <taxon>Agaricomycetes</taxon>
        <taxon>Agaricomycetidae</taxon>
        <taxon>Agaricales</taxon>
        <taxon>Agaricineae</taxon>
        <taxon>Hydnangiaceae</taxon>
        <taxon>Laccaria</taxon>
    </lineage>
</organism>
<dbReference type="HOGENOM" id="CLU_1312757_0_0_1"/>
<reference evidence="2" key="2">
    <citation type="submission" date="2015-01" db="EMBL/GenBank/DDBJ databases">
        <title>Evolutionary Origins and Diversification of the Mycorrhizal Mutualists.</title>
        <authorList>
            <consortium name="DOE Joint Genome Institute"/>
            <consortium name="Mycorrhizal Genomics Consortium"/>
            <person name="Kohler A."/>
            <person name="Kuo A."/>
            <person name="Nagy L.G."/>
            <person name="Floudas D."/>
            <person name="Copeland A."/>
            <person name="Barry K.W."/>
            <person name="Cichocki N."/>
            <person name="Veneault-Fourrey C."/>
            <person name="LaButti K."/>
            <person name="Lindquist E.A."/>
            <person name="Lipzen A."/>
            <person name="Lundell T."/>
            <person name="Morin E."/>
            <person name="Murat C."/>
            <person name="Riley R."/>
            <person name="Ohm R."/>
            <person name="Sun H."/>
            <person name="Tunlid A."/>
            <person name="Henrissat B."/>
            <person name="Grigoriev I.V."/>
            <person name="Hibbett D.S."/>
            <person name="Martin F."/>
        </authorList>
    </citation>
    <scope>NUCLEOTIDE SEQUENCE [LARGE SCALE GENOMIC DNA]</scope>
    <source>
        <strain evidence="2">LaAM-08-1</strain>
    </source>
</reference>
<name>A0A0C9XI12_9AGAR</name>
<keyword evidence="2" id="KW-1185">Reference proteome</keyword>
<reference evidence="1 2" key="1">
    <citation type="submission" date="2014-04" db="EMBL/GenBank/DDBJ databases">
        <authorList>
            <consortium name="DOE Joint Genome Institute"/>
            <person name="Kuo A."/>
            <person name="Kohler A."/>
            <person name="Nagy L.G."/>
            <person name="Floudas D."/>
            <person name="Copeland A."/>
            <person name="Barry K.W."/>
            <person name="Cichocki N."/>
            <person name="Veneault-Fourrey C."/>
            <person name="LaButti K."/>
            <person name="Lindquist E.A."/>
            <person name="Lipzen A."/>
            <person name="Lundell T."/>
            <person name="Morin E."/>
            <person name="Murat C."/>
            <person name="Sun H."/>
            <person name="Tunlid A."/>
            <person name="Henrissat B."/>
            <person name="Grigoriev I.V."/>
            <person name="Hibbett D.S."/>
            <person name="Martin F."/>
            <person name="Nordberg H.P."/>
            <person name="Cantor M.N."/>
            <person name="Hua S.X."/>
        </authorList>
    </citation>
    <scope>NUCLEOTIDE SEQUENCE [LARGE SCALE GENOMIC DNA]</scope>
    <source>
        <strain evidence="1 2">LaAM-08-1</strain>
    </source>
</reference>